<name>A0A914RUW6_PAREQ</name>
<dbReference type="InterPro" id="IPR008271">
    <property type="entry name" value="Ser/Thr_kinase_AS"/>
</dbReference>
<keyword evidence="2" id="KW-1185">Reference proteome</keyword>
<reference evidence="3" key="1">
    <citation type="submission" date="2022-11" db="UniProtKB">
        <authorList>
            <consortium name="WormBaseParasite"/>
        </authorList>
    </citation>
    <scope>IDENTIFICATION</scope>
</reference>
<dbReference type="PROSITE" id="PS00108">
    <property type="entry name" value="PROTEIN_KINASE_ST"/>
    <property type="match status" value="1"/>
</dbReference>
<dbReference type="PROSITE" id="PS50011">
    <property type="entry name" value="PROTEIN_KINASE_DOM"/>
    <property type="match status" value="1"/>
</dbReference>
<accession>A0A914RUW6</accession>
<dbReference type="Pfam" id="PF00069">
    <property type="entry name" value="Pkinase"/>
    <property type="match status" value="1"/>
</dbReference>
<evidence type="ECO:0000313" key="2">
    <source>
        <dbReference type="Proteomes" id="UP000887564"/>
    </source>
</evidence>
<feature type="domain" description="Protein kinase" evidence="1">
    <location>
        <begin position="1"/>
        <end position="63"/>
    </location>
</feature>
<dbReference type="InterPro" id="IPR011009">
    <property type="entry name" value="Kinase-like_dom_sf"/>
</dbReference>
<sequence>MVVHRDLKPENLLLDDKNNVKIADFDCMRVLRSMCGLVVSYSMRCYVGRYRLMMSTCPHCSEK</sequence>
<evidence type="ECO:0000313" key="3">
    <source>
        <dbReference type="WBParaSite" id="PEQ_0000577901-mRNA-1"/>
    </source>
</evidence>
<dbReference type="WBParaSite" id="PEQ_0000577901-mRNA-1">
    <property type="protein sequence ID" value="PEQ_0000577901-mRNA-1"/>
    <property type="gene ID" value="PEQ_0000577901"/>
</dbReference>
<dbReference type="Gene3D" id="1.10.510.10">
    <property type="entry name" value="Transferase(Phosphotransferase) domain 1"/>
    <property type="match status" value="1"/>
</dbReference>
<protein>
    <submittedName>
        <fullName evidence="3">Protein kinase domain-containing protein</fullName>
    </submittedName>
</protein>
<dbReference type="GO" id="GO:0004672">
    <property type="term" value="F:protein kinase activity"/>
    <property type="evidence" value="ECO:0007669"/>
    <property type="project" value="InterPro"/>
</dbReference>
<organism evidence="2 3">
    <name type="scientific">Parascaris equorum</name>
    <name type="common">Equine roundworm</name>
    <dbReference type="NCBI Taxonomy" id="6256"/>
    <lineage>
        <taxon>Eukaryota</taxon>
        <taxon>Metazoa</taxon>
        <taxon>Ecdysozoa</taxon>
        <taxon>Nematoda</taxon>
        <taxon>Chromadorea</taxon>
        <taxon>Rhabditida</taxon>
        <taxon>Spirurina</taxon>
        <taxon>Ascaridomorpha</taxon>
        <taxon>Ascaridoidea</taxon>
        <taxon>Ascarididae</taxon>
        <taxon>Parascaris</taxon>
    </lineage>
</organism>
<dbReference type="InterPro" id="IPR000719">
    <property type="entry name" value="Prot_kinase_dom"/>
</dbReference>
<dbReference type="GO" id="GO:0005524">
    <property type="term" value="F:ATP binding"/>
    <property type="evidence" value="ECO:0007669"/>
    <property type="project" value="InterPro"/>
</dbReference>
<dbReference type="Proteomes" id="UP000887564">
    <property type="component" value="Unplaced"/>
</dbReference>
<proteinExistence type="predicted"/>
<dbReference type="AlphaFoldDB" id="A0A914RUW6"/>
<dbReference type="SUPFAM" id="SSF56112">
    <property type="entry name" value="Protein kinase-like (PK-like)"/>
    <property type="match status" value="1"/>
</dbReference>
<evidence type="ECO:0000259" key="1">
    <source>
        <dbReference type="PROSITE" id="PS50011"/>
    </source>
</evidence>